<proteinExistence type="predicted"/>
<dbReference type="Proteomes" id="UP000825701">
    <property type="component" value="Chromosome"/>
</dbReference>
<dbReference type="EMBL" id="CP081869">
    <property type="protein sequence ID" value="QZO01527.1"/>
    <property type="molecule type" value="Genomic_DNA"/>
</dbReference>
<feature type="signal peptide" evidence="1">
    <location>
        <begin position="1"/>
        <end position="18"/>
    </location>
</feature>
<name>A0A9E6RC46_9HYPH</name>
<keyword evidence="1" id="KW-0732">Signal</keyword>
<protein>
    <recommendedName>
        <fullName evidence="4">DUF2782 domain-containing protein</fullName>
    </recommendedName>
</protein>
<accession>A0A9E6RC46</accession>
<organism evidence="2 3">
    <name type="scientific">Chenggangzhangella methanolivorans</name>
    <dbReference type="NCBI Taxonomy" id="1437009"/>
    <lineage>
        <taxon>Bacteria</taxon>
        <taxon>Pseudomonadati</taxon>
        <taxon>Pseudomonadota</taxon>
        <taxon>Alphaproteobacteria</taxon>
        <taxon>Hyphomicrobiales</taxon>
        <taxon>Methylopilaceae</taxon>
        <taxon>Chenggangzhangella</taxon>
    </lineage>
</organism>
<feature type="chain" id="PRO_5039439478" description="DUF2782 domain-containing protein" evidence="1">
    <location>
        <begin position="19"/>
        <end position="115"/>
    </location>
</feature>
<evidence type="ECO:0000313" key="3">
    <source>
        <dbReference type="Proteomes" id="UP000825701"/>
    </source>
</evidence>
<dbReference type="AlphaFoldDB" id="A0A9E6RC46"/>
<keyword evidence="3" id="KW-1185">Reference proteome</keyword>
<reference evidence="2" key="1">
    <citation type="submission" date="2021-08" db="EMBL/GenBank/DDBJ databases">
        <authorList>
            <person name="Zhang H."/>
            <person name="Xu M."/>
            <person name="Yu Z."/>
            <person name="Yang L."/>
            <person name="Cai Y."/>
        </authorList>
    </citation>
    <scope>NUCLEOTIDE SEQUENCE</scope>
    <source>
        <strain evidence="2">CHL1</strain>
    </source>
</reference>
<evidence type="ECO:0008006" key="4">
    <source>
        <dbReference type="Google" id="ProtNLM"/>
    </source>
</evidence>
<gene>
    <name evidence="2" type="ORF">K6K41_08920</name>
</gene>
<dbReference type="RefSeq" id="WP_261404814.1">
    <property type="nucleotide sequence ID" value="NZ_CP081869.1"/>
</dbReference>
<evidence type="ECO:0000256" key="1">
    <source>
        <dbReference type="SAM" id="SignalP"/>
    </source>
</evidence>
<evidence type="ECO:0000313" key="2">
    <source>
        <dbReference type="EMBL" id="QZO01527.1"/>
    </source>
</evidence>
<sequence length="115" mass="12916">MRIPLVVLMTLLPAAAFAADAPRRLGQAHYATGEVTVERALPPRGVIVEKRAGQKLRVTDGDGMPMSRSFVMSNPPRRVEERVYFRDDEPALRRPFALYGGFYGLDRWGVGREDE</sequence>
<dbReference type="KEGG" id="cmet:K6K41_08920"/>